<keyword evidence="2" id="KW-1185">Reference proteome</keyword>
<dbReference type="STRING" id="990371.SAMN05421813_13610"/>
<protein>
    <submittedName>
        <fullName evidence="1">GDSL-like Lipase/Acylhydrolase</fullName>
    </submittedName>
</protein>
<dbReference type="RefSeq" id="WP_176767736.1">
    <property type="nucleotide sequence ID" value="NZ_FNHH01000036.1"/>
</dbReference>
<dbReference type="GO" id="GO:0016788">
    <property type="term" value="F:hydrolase activity, acting on ester bonds"/>
    <property type="evidence" value="ECO:0007669"/>
    <property type="project" value="UniProtKB-ARBA"/>
</dbReference>
<dbReference type="AlphaFoldDB" id="A0A1G9Y8K6"/>
<dbReference type="SUPFAM" id="SSF52266">
    <property type="entry name" value="SGNH hydrolase"/>
    <property type="match status" value="1"/>
</dbReference>
<name>A0A1G9Y8K6_9SPHI</name>
<reference evidence="2" key="1">
    <citation type="submission" date="2016-10" db="EMBL/GenBank/DDBJ databases">
        <authorList>
            <person name="Varghese N."/>
            <person name="Submissions S."/>
        </authorList>
    </citation>
    <scope>NUCLEOTIDE SEQUENCE [LARGE SCALE GENOMIC DNA]</scope>
    <source>
        <strain evidence="2">DSM 24536</strain>
    </source>
</reference>
<proteinExistence type="predicted"/>
<dbReference type="EMBL" id="FNHH01000036">
    <property type="protein sequence ID" value="SDN04841.1"/>
    <property type="molecule type" value="Genomic_DNA"/>
</dbReference>
<dbReference type="Proteomes" id="UP000199226">
    <property type="component" value="Unassembled WGS sequence"/>
</dbReference>
<keyword evidence="1" id="KW-0378">Hydrolase</keyword>
<evidence type="ECO:0000313" key="2">
    <source>
        <dbReference type="Proteomes" id="UP000199226"/>
    </source>
</evidence>
<dbReference type="InterPro" id="IPR036514">
    <property type="entry name" value="SGNH_hydro_sf"/>
</dbReference>
<accession>A0A1G9Y8K6</accession>
<gene>
    <name evidence="1" type="ORF">SAMN05421813_13610</name>
</gene>
<sequence>MIIFSIAENVSDAGMDQHDFGAGYLQLIRYFQQNNPNVKLICVSSFWNQARTAKYISDICAKNGFPLVEIYKISEDLTNTAWGTFANPAVGSHPSDKGMLAIAESIWREVKKF</sequence>
<evidence type="ECO:0000313" key="1">
    <source>
        <dbReference type="EMBL" id="SDN04841.1"/>
    </source>
</evidence>
<dbReference type="Gene3D" id="3.40.50.1110">
    <property type="entry name" value="SGNH hydrolase"/>
    <property type="match status" value="1"/>
</dbReference>
<organism evidence="1 2">
    <name type="scientific">Daejeonella rubra</name>
    <dbReference type="NCBI Taxonomy" id="990371"/>
    <lineage>
        <taxon>Bacteria</taxon>
        <taxon>Pseudomonadati</taxon>
        <taxon>Bacteroidota</taxon>
        <taxon>Sphingobacteriia</taxon>
        <taxon>Sphingobacteriales</taxon>
        <taxon>Sphingobacteriaceae</taxon>
        <taxon>Daejeonella</taxon>
    </lineage>
</organism>